<evidence type="ECO:0000256" key="5">
    <source>
        <dbReference type="ARBA" id="ARBA00022840"/>
    </source>
</evidence>
<dbReference type="GO" id="GO:0004823">
    <property type="term" value="F:leucine-tRNA ligase activity"/>
    <property type="evidence" value="ECO:0007669"/>
    <property type="project" value="UniProtKB-EC"/>
</dbReference>
<evidence type="ECO:0000256" key="7">
    <source>
        <dbReference type="ARBA" id="ARBA00023146"/>
    </source>
</evidence>
<evidence type="ECO:0000259" key="8">
    <source>
        <dbReference type="Pfam" id="PF09334"/>
    </source>
</evidence>
<dbReference type="FunFam" id="3.40.50.620:FF:000003">
    <property type="entry name" value="Leucine--tRNA ligase"/>
    <property type="match status" value="1"/>
</dbReference>
<keyword evidence="3" id="KW-0436">Ligase</keyword>
<dbReference type="Gene3D" id="3.40.50.620">
    <property type="entry name" value="HUPs"/>
    <property type="match status" value="1"/>
</dbReference>
<evidence type="ECO:0000256" key="2">
    <source>
        <dbReference type="ARBA" id="ARBA00013164"/>
    </source>
</evidence>
<dbReference type="InterPro" id="IPR014729">
    <property type="entry name" value="Rossmann-like_a/b/a_fold"/>
</dbReference>
<dbReference type="InterPro" id="IPR009008">
    <property type="entry name" value="Val/Leu/Ile-tRNA-synth_edit"/>
</dbReference>
<evidence type="ECO:0000256" key="4">
    <source>
        <dbReference type="ARBA" id="ARBA00022741"/>
    </source>
</evidence>
<feature type="domain" description="Methionyl/Leucyl tRNA synthetase" evidence="8">
    <location>
        <begin position="2"/>
        <end position="133"/>
    </location>
</feature>
<feature type="non-terminal residue" evidence="10">
    <location>
        <position position="296"/>
    </location>
</feature>
<keyword evidence="7" id="KW-0030">Aminoacyl-tRNA synthetase</keyword>
<comment type="caution">
    <text evidence="10">The sequence shown here is derived from an EMBL/GenBank/DDBJ whole genome shotgun (WGS) entry which is preliminary data.</text>
</comment>
<dbReference type="GO" id="GO:0005829">
    <property type="term" value="C:cytosol"/>
    <property type="evidence" value="ECO:0007669"/>
    <property type="project" value="TreeGrafter"/>
</dbReference>
<dbReference type="Gene3D" id="3.90.740.10">
    <property type="entry name" value="Valyl/Leucyl/Isoleucyl-tRNA synthetase, editing domain"/>
    <property type="match status" value="1"/>
</dbReference>
<dbReference type="GO" id="GO:0006429">
    <property type="term" value="P:leucyl-tRNA aminoacylation"/>
    <property type="evidence" value="ECO:0007669"/>
    <property type="project" value="InterPro"/>
</dbReference>
<dbReference type="InterPro" id="IPR025709">
    <property type="entry name" value="Leu_tRNA-synth_edit"/>
</dbReference>
<evidence type="ECO:0000256" key="3">
    <source>
        <dbReference type="ARBA" id="ARBA00022598"/>
    </source>
</evidence>
<dbReference type="CDD" id="cd00812">
    <property type="entry name" value="LeuRS_core"/>
    <property type="match status" value="1"/>
</dbReference>
<comment type="similarity">
    <text evidence="1">Belongs to the class-I aminoacyl-tRNA synthetase family.</text>
</comment>
<dbReference type="GO" id="GO:0005524">
    <property type="term" value="F:ATP binding"/>
    <property type="evidence" value="ECO:0007669"/>
    <property type="project" value="UniProtKB-KW"/>
</dbReference>
<dbReference type="PROSITE" id="PS00178">
    <property type="entry name" value="AA_TRNA_LIGASE_I"/>
    <property type="match status" value="1"/>
</dbReference>
<protein>
    <recommendedName>
        <fullName evidence="2">leucine--tRNA ligase</fullName>
        <ecNumber evidence="2">6.1.1.4</ecNumber>
    </recommendedName>
</protein>
<dbReference type="AlphaFoldDB" id="A0A0F8YR38"/>
<dbReference type="Pfam" id="PF13603">
    <property type="entry name" value="tRNA-synt_1_2"/>
    <property type="match status" value="1"/>
</dbReference>
<dbReference type="EMBL" id="LAZR01055486">
    <property type="protein sequence ID" value="KKK76255.1"/>
    <property type="molecule type" value="Genomic_DNA"/>
</dbReference>
<dbReference type="PANTHER" id="PTHR43740:SF2">
    <property type="entry name" value="LEUCINE--TRNA LIGASE, MITOCHONDRIAL"/>
    <property type="match status" value="1"/>
</dbReference>
<organism evidence="10">
    <name type="scientific">marine sediment metagenome</name>
    <dbReference type="NCBI Taxonomy" id="412755"/>
    <lineage>
        <taxon>unclassified sequences</taxon>
        <taxon>metagenomes</taxon>
        <taxon>ecological metagenomes</taxon>
    </lineage>
</organism>
<feature type="domain" description="Leucyl-tRNA synthetase editing" evidence="9">
    <location>
        <begin position="183"/>
        <end position="296"/>
    </location>
</feature>
<dbReference type="EC" id="6.1.1.4" evidence="2"/>
<dbReference type="SUPFAM" id="SSF50677">
    <property type="entry name" value="ValRS/IleRS/LeuRS editing domain"/>
    <property type="match status" value="1"/>
</dbReference>
<evidence type="ECO:0000256" key="6">
    <source>
        <dbReference type="ARBA" id="ARBA00022917"/>
    </source>
</evidence>
<dbReference type="InterPro" id="IPR002302">
    <property type="entry name" value="Leu-tRNA-ligase"/>
</dbReference>
<dbReference type="Pfam" id="PF09334">
    <property type="entry name" value="tRNA-synt_1g"/>
    <property type="match status" value="1"/>
</dbReference>
<dbReference type="PANTHER" id="PTHR43740">
    <property type="entry name" value="LEUCYL-TRNA SYNTHETASE"/>
    <property type="match status" value="1"/>
</dbReference>
<keyword evidence="5" id="KW-0067">ATP-binding</keyword>
<evidence type="ECO:0000256" key="1">
    <source>
        <dbReference type="ARBA" id="ARBA00005594"/>
    </source>
</evidence>
<proteinExistence type="inferred from homology"/>
<reference evidence="10" key="1">
    <citation type="journal article" date="2015" name="Nature">
        <title>Complex archaea that bridge the gap between prokaryotes and eukaryotes.</title>
        <authorList>
            <person name="Spang A."/>
            <person name="Saw J.H."/>
            <person name="Jorgensen S.L."/>
            <person name="Zaremba-Niedzwiedzka K."/>
            <person name="Martijn J."/>
            <person name="Lind A.E."/>
            <person name="van Eijk R."/>
            <person name="Schleper C."/>
            <person name="Guy L."/>
            <person name="Ettema T.J."/>
        </authorList>
    </citation>
    <scope>NUCLEOTIDE SEQUENCE</scope>
</reference>
<dbReference type="InterPro" id="IPR001412">
    <property type="entry name" value="aa-tRNA-synth_I_CS"/>
</dbReference>
<dbReference type="SUPFAM" id="SSF52374">
    <property type="entry name" value="Nucleotidylyl transferase"/>
    <property type="match status" value="1"/>
</dbReference>
<dbReference type="PRINTS" id="PR00985">
    <property type="entry name" value="TRNASYNTHLEU"/>
</dbReference>
<gene>
    <name evidence="10" type="ORF">LCGC14_2865490</name>
</gene>
<dbReference type="InterPro" id="IPR015413">
    <property type="entry name" value="Methionyl/Leucyl_tRNA_Synth"/>
</dbReference>
<keyword evidence="6" id="KW-0648">Protein biosynthesis</keyword>
<keyword evidence="4" id="KW-0547">Nucleotide-binding</keyword>
<dbReference type="GO" id="GO:0002161">
    <property type="term" value="F:aminoacyl-tRNA deacylase activity"/>
    <property type="evidence" value="ECO:0007669"/>
    <property type="project" value="InterPro"/>
</dbReference>
<name>A0A0F8YR38_9ZZZZ</name>
<sequence length="296" mass="33821">MFPYPSGNLHIGHVRNYTMGDVVARYKLSTGHAVLHPMGWDAFGLPAENAAQERRVHPGEWTYANIANMKSQFSRLGLSLDWSREFATCDPEYYGKQQAMFIDFMDKGLVYRKNAVVNWDPVDMTVLANEQVEDGRGWRSGALVERRELTQWFFKISDYSDELLSALDTLENWPDKVKTMQANWIGKSRGLQFAFSLIDGPEGHDRIEVYTTRPDTLMGASFVGISPDHPLARQLEKDNDELAAFNAECRRMGTAEEDMEKAEKKGFDTGLRVRHPFDTSWELPVYVANFILMDYG</sequence>
<accession>A0A0F8YR38</accession>
<evidence type="ECO:0000313" key="10">
    <source>
        <dbReference type="EMBL" id="KKK76255.1"/>
    </source>
</evidence>
<evidence type="ECO:0000259" key="9">
    <source>
        <dbReference type="Pfam" id="PF13603"/>
    </source>
</evidence>